<reference evidence="2 3" key="1">
    <citation type="submission" date="2020-12" db="EMBL/GenBank/DDBJ databases">
        <title>Taxonomic evaluation of the Bacillus sporothermodurans group of bacteria based on whole genome sequences.</title>
        <authorList>
            <person name="Fiedler G."/>
            <person name="Herbstmann A.-D."/>
            <person name="Doll E."/>
            <person name="Wenning M."/>
            <person name="Brinks E."/>
            <person name="Kabisch J."/>
            <person name="Breitenwieser F."/>
            <person name="Lappann M."/>
            <person name="Boehnlein C."/>
            <person name="Franz C."/>
        </authorList>
    </citation>
    <scope>NUCLEOTIDE SEQUENCE [LARGE SCALE GENOMIC DNA]</scope>
    <source>
        <strain evidence="2 3">DSM 10599</strain>
    </source>
</reference>
<keyword evidence="1" id="KW-0472">Membrane</keyword>
<gene>
    <name evidence="2" type="ORF">JGZ69_07200</name>
</gene>
<dbReference type="EMBL" id="CP066701">
    <property type="protein sequence ID" value="QQX26611.1"/>
    <property type="molecule type" value="Genomic_DNA"/>
</dbReference>
<keyword evidence="1" id="KW-1133">Transmembrane helix</keyword>
<feature type="transmembrane region" description="Helical" evidence="1">
    <location>
        <begin position="12"/>
        <end position="37"/>
    </location>
</feature>
<keyword evidence="1" id="KW-0812">Transmembrane</keyword>
<dbReference type="RefSeq" id="WP_107920382.1">
    <property type="nucleotide sequence ID" value="NZ_CP066701.1"/>
</dbReference>
<protein>
    <submittedName>
        <fullName evidence="2">Uncharacterized protein</fullName>
    </submittedName>
</protein>
<evidence type="ECO:0000313" key="2">
    <source>
        <dbReference type="EMBL" id="QQX26611.1"/>
    </source>
</evidence>
<evidence type="ECO:0000313" key="3">
    <source>
        <dbReference type="Proteomes" id="UP000595512"/>
    </source>
</evidence>
<feature type="transmembrane region" description="Helical" evidence="1">
    <location>
        <begin position="43"/>
        <end position="62"/>
    </location>
</feature>
<accession>A0AB37HFN3</accession>
<sequence length="171" mass="20074">MDKIIDFSWHKVAVIAIMFYYSLCFTTVCLPLMWWYYRIPTTNYYILSVSTLLFGGFIFNIILSKIYPLKAEDLRGGFPRRFIITVFIGMFTFYLISCSAIFIFTDNTVLSIYFLMFLMSGGYFWFCILQGYILAKNDYKDREINNSITWQGKVLVFSIPLSLLLGYLLLP</sequence>
<feature type="transmembrane region" description="Helical" evidence="1">
    <location>
        <begin position="82"/>
        <end position="104"/>
    </location>
</feature>
<organism evidence="2 3">
    <name type="scientific">Heyndrickxia sporothermodurans</name>
    <dbReference type="NCBI Taxonomy" id="46224"/>
    <lineage>
        <taxon>Bacteria</taxon>
        <taxon>Bacillati</taxon>
        <taxon>Bacillota</taxon>
        <taxon>Bacilli</taxon>
        <taxon>Bacillales</taxon>
        <taxon>Bacillaceae</taxon>
        <taxon>Heyndrickxia</taxon>
    </lineage>
</organism>
<dbReference type="AlphaFoldDB" id="A0AB37HFN3"/>
<evidence type="ECO:0000256" key="1">
    <source>
        <dbReference type="SAM" id="Phobius"/>
    </source>
</evidence>
<dbReference type="Proteomes" id="UP000595512">
    <property type="component" value="Chromosome"/>
</dbReference>
<name>A0AB37HFN3_9BACI</name>
<feature type="transmembrane region" description="Helical" evidence="1">
    <location>
        <begin position="110"/>
        <end position="133"/>
    </location>
</feature>
<proteinExistence type="predicted"/>
<dbReference type="KEGG" id="hspo:JGZ69_07200"/>
<feature type="transmembrane region" description="Helical" evidence="1">
    <location>
        <begin position="154"/>
        <end position="170"/>
    </location>
</feature>